<gene>
    <name evidence="1" type="ORF">HNQ61_003421</name>
</gene>
<evidence type="ECO:0000313" key="2">
    <source>
        <dbReference type="Proteomes" id="UP000582837"/>
    </source>
</evidence>
<keyword evidence="2" id="KW-1185">Reference proteome</keyword>
<dbReference type="RefSeq" id="WP_170032555.1">
    <property type="nucleotide sequence ID" value="NZ_JABDTL010000001.1"/>
</dbReference>
<comment type="caution">
    <text evidence="1">The sequence shown here is derived from an EMBL/GenBank/DDBJ whole genome shotgun (WGS) entry which is preliminary data.</text>
</comment>
<evidence type="ECO:0000313" key="1">
    <source>
        <dbReference type="EMBL" id="MBB6071782.1"/>
    </source>
</evidence>
<reference evidence="1 2" key="1">
    <citation type="submission" date="2020-08" db="EMBL/GenBank/DDBJ databases">
        <title>Genomic Encyclopedia of Type Strains, Phase IV (KMG-IV): sequencing the most valuable type-strain genomes for metagenomic binning, comparative biology and taxonomic classification.</title>
        <authorList>
            <person name="Goeker M."/>
        </authorList>
    </citation>
    <scope>NUCLEOTIDE SEQUENCE [LARGE SCALE GENOMIC DNA]</scope>
    <source>
        <strain evidence="1 2">DSM 29007</strain>
    </source>
</reference>
<accession>A0A841H1C2</accession>
<organism evidence="1 2">
    <name type="scientific">Longimicrobium terrae</name>
    <dbReference type="NCBI Taxonomy" id="1639882"/>
    <lineage>
        <taxon>Bacteria</taxon>
        <taxon>Pseudomonadati</taxon>
        <taxon>Gemmatimonadota</taxon>
        <taxon>Longimicrobiia</taxon>
        <taxon>Longimicrobiales</taxon>
        <taxon>Longimicrobiaceae</taxon>
        <taxon>Longimicrobium</taxon>
    </lineage>
</organism>
<protein>
    <submittedName>
        <fullName evidence="1">Uncharacterized protein</fullName>
    </submittedName>
</protein>
<dbReference type="Proteomes" id="UP000582837">
    <property type="component" value="Unassembled WGS sequence"/>
</dbReference>
<dbReference type="AlphaFoldDB" id="A0A841H1C2"/>
<dbReference type="EMBL" id="JACHIA010000010">
    <property type="protein sequence ID" value="MBB6071782.1"/>
    <property type="molecule type" value="Genomic_DNA"/>
</dbReference>
<sequence length="98" mass="11099">MLRLKRPAHIALLWLDPEDRDAVNQSITHLLELTRPGTSYDDVEAYSVRPANNGSYMLTVDSQWGLFFSEQEGDLVVSDVFPLGRLEMFGHPTKNPDP</sequence>
<proteinExistence type="predicted"/>
<name>A0A841H1C2_9BACT</name>